<name>A0A0B7JX70_BIOOC</name>
<dbReference type="GO" id="GO:0005743">
    <property type="term" value="C:mitochondrial inner membrane"/>
    <property type="evidence" value="ECO:0007669"/>
    <property type="project" value="UniProtKB-SubCell"/>
</dbReference>
<keyword evidence="7 8" id="KW-0143">Chaperone</keyword>
<comment type="domain">
    <text evidence="8">The twin CX3C motif contains 4 conserved Cys residues that form 2 disulfide bonds in the mitochondrial intermembrane space.</text>
</comment>
<evidence type="ECO:0000259" key="9">
    <source>
        <dbReference type="Pfam" id="PF02953"/>
    </source>
</evidence>
<keyword evidence="4 8" id="KW-0653">Protein transport</keyword>
<keyword evidence="8" id="KW-0496">Mitochondrion</keyword>
<evidence type="ECO:0000256" key="2">
    <source>
        <dbReference type="ARBA" id="ARBA00006720"/>
    </source>
</evidence>
<keyword evidence="8" id="KW-0813">Transport</keyword>
<evidence type="ECO:0000256" key="5">
    <source>
        <dbReference type="ARBA" id="ARBA00023010"/>
    </source>
</evidence>
<organism evidence="10">
    <name type="scientific">Bionectria ochroleuca</name>
    <name type="common">Gliocladium roseum</name>
    <dbReference type="NCBI Taxonomy" id="29856"/>
    <lineage>
        <taxon>Eukaryota</taxon>
        <taxon>Fungi</taxon>
        <taxon>Dikarya</taxon>
        <taxon>Ascomycota</taxon>
        <taxon>Pezizomycotina</taxon>
        <taxon>Sordariomycetes</taxon>
        <taxon>Hypocreomycetidae</taxon>
        <taxon>Hypocreales</taxon>
        <taxon>Bionectriaceae</taxon>
        <taxon>Clonostachys</taxon>
    </lineage>
</organism>
<evidence type="ECO:0000256" key="1">
    <source>
        <dbReference type="ARBA" id="ARBA00004137"/>
    </source>
</evidence>
<evidence type="ECO:0000256" key="7">
    <source>
        <dbReference type="ARBA" id="ARBA00023186"/>
    </source>
</evidence>
<protein>
    <recommendedName>
        <fullName evidence="8">Mitochondrial import inner membrane translocase subunit</fullName>
    </recommendedName>
</protein>
<comment type="similarity">
    <text evidence="2 8">Belongs to the small Tim family.</text>
</comment>
<evidence type="ECO:0000313" key="10">
    <source>
        <dbReference type="EMBL" id="CEO47255.1"/>
    </source>
</evidence>
<accession>A0A0B7JX70</accession>
<evidence type="ECO:0000256" key="3">
    <source>
        <dbReference type="ARBA" id="ARBA00022792"/>
    </source>
</evidence>
<keyword evidence="3 8" id="KW-0999">Mitochondrion inner membrane</keyword>
<dbReference type="Pfam" id="PF02953">
    <property type="entry name" value="zf-Tim10_DDP"/>
    <property type="match status" value="1"/>
</dbReference>
<keyword evidence="3 8" id="KW-0472">Membrane</keyword>
<evidence type="ECO:0000256" key="6">
    <source>
        <dbReference type="ARBA" id="ARBA00023157"/>
    </source>
</evidence>
<dbReference type="EMBL" id="CDPU01000007">
    <property type="protein sequence ID" value="CEO47255.1"/>
    <property type="molecule type" value="Genomic_DNA"/>
</dbReference>
<proteinExistence type="inferred from homology"/>
<evidence type="ECO:0000256" key="8">
    <source>
        <dbReference type="RuleBase" id="RU367043"/>
    </source>
</evidence>
<dbReference type="SUPFAM" id="SSF144122">
    <property type="entry name" value="Tim10-like"/>
    <property type="match status" value="1"/>
</dbReference>
<reference evidence="10" key="1">
    <citation type="submission" date="2015-01" db="EMBL/GenBank/DDBJ databases">
        <authorList>
            <person name="Durling Mikael"/>
        </authorList>
    </citation>
    <scope>NUCLEOTIDE SEQUENCE</scope>
</reference>
<comment type="function">
    <text evidence="8">Mitochondrial intermembrane chaperone that participates in the import and insertion of some multi-pass transmembrane proteins into the mitochondrial inner membrane. Also required for the transfer of beta-barrel precursors from the TOM complex to the sorting and assembly machinery (SAM complex) of the outer membrane. Acts as a chaperone-like protein that protects the hydrophobic precursors from aggregation and guide them through the mitochondrial intermembrane space.</text>
</comment>
<dbReference type="Gene3D" id="1.10.287.810">
    <property type="entry name" value="Mitochondrial import inner membrane translocase subunit tim13 like domains"/>
    <property type="match status" value="1"/>
</dbReference>
<comment type="subunit">
    <text evidence="8">Heterohexamer.</text>
</comment>
<dbReference type="AlphaFoldDB" id="A0A0B7JX70"/>
<feature type="domain" description="Tim10-like" evidence="9">
    <location>
        <begin position="26"/>
        <end position="90"/>
    </location>
</feature>
<comment type="subcellular location">
    <subcellularLocation>
        <location evidence="1 8">Mitochondrion inner membrane</location>
        <topology evidence="1 8">Peripheral membrane protein</topology>
        <orientation evidence="1 8">Intermembrane side</orientation>
    </subcellularLocation>
</comment>
<evidence type="ECO:0000256" key="4">
    <source>
        <dbReference type="ARBA" id="ARBA00022927"/>
    </source>
</evidence>
<keyword evidence="6 8" id="KW-1015">Disulfide bond</keyword>
<dbReference type="GO" id="GO:0015031">
    <property type="term" value="P:protein transport"/>
    <property type="evidence" value="ECO:0007669"/>
    <property type="project" value="UniProtKB-KW"/>
</dbReference>
<sequence length="94" mass="10702">MSLSQSPLDGLNLESLNDQDKAEIRQFLNKQQQRSQIQAQTHQLTQVCWTKCVPGAVKSGKLDKTEETCLANCVNRFMDLNLLTVKHLQNMRSN</sequence>
<dbReference type="InterPro" id="IPR004217">
    <property type="entry name" value="Tim10-like"/>
</dbReference>
<keyword evidence="5 8" id="KW-0811">Translocation</keyword>
<dbReference type="InterPro" id="IPR035427">
    <property type="entry name" value="Tim10-like_dom_sf"/>
</dbReference>
<gene>
    <name evidence="10" type="ORF">BN869_000003310_1</name>
</gene>